<dbReference type="GO" id="GO:0006950">
    <property type="term" value="P:response to stress"/>
    <property type="evidence" value="ECO:0007669"/>
    <property type="project" value="TreeGrafter"/>
</dbReference>
<dbReference type="InterPro" id="IPR036388">
    <property type="entry name" value="WH-like_DNA-bd_sf"/>
</dbReference>
<dbReference type="SMART" id="SM00347">
    <property type="entry name" value="HTH_MARR"/>
    <property type="match status" value="1"/>
</dbReference>
<evidence type="ECO:0000313" key="3">
    <source>
        <dbReference type="Proteomes" id="UP000321769"/>
    </source>
</evidence>
<evidence type="ECO:0000259" key="1">
    <source>
        <dbReference type="PROSITE" id="PS50995"/>
    </source>
</evidence>
<evidence type="ECO:0000313" key="2">
    <source>
        <dbReference type="EMBL" id="GEO89478.1"/>
    </source>
</evidence>
<dbReference type="PROSITE" id="PS50995">
    <property type="entry name" value="HTH_MARR_2"/>
    <property type="match status" value="1"/>
</dbReference>
<gene>
    <name evidence="2" type="ORF">AFL01nite_18050</name>
</gene>
<dbReference type="Pfam" id="PF01047">
    <property type="entry name" value="MarR"/>
    <property type="match status" value="1"/>
</dbReference>
<dbReference type="EMBL" id="BJZQ01000007">
    <property type="protein sequence ID" value="GEO89478.1"/>
    <property type="molecule type" value="Genomic_DNA"/>
</dbReference>
<dbReference type="GO" id="GO:0003700">
    <property type="term" value="F:DNA-binding transcription factor activity"/>
    <property type="evidence" value="ECO:0007669"/>
    <property type="project" value="InterPro"/>
</dbReference>
<dbReference type="Proteomes" id="UP000321769">
    <property type="component" value="Unassembled WGS sequence"/>
</dbReference>
<comment type="caution">
    <text evidence="2">The sequence shown here is derived from an EMBL/GenBank/DDBJ whole genome shotgun (WGS) entry which is preliminary data.</text>
</comment>
<dbReference type="InterPro" id="IPR000835">
    <property type="entry name" value="HTH_MarR-typ"/>
</dbReference>
<name>A0A512HVK4_9ACTN</name>
<dbReference type="PANTHER" id="PTHR33164:SF99">
    <property type="entry name" value="MARR FAMILY REGULATORY PROTEIN"/>
    <property type="match status" value="1"/>
</dbReference>
<organism evidence="2 3">
    <name type="scientific">Aeromicrobium flavum</name>
    <dbReference type="NCBI Taxonomy" id="416568"/>
    <lineage>
        <taxon>Bacteria</taxon>
        <taxon>Bacillati</taxon>
        <taxon>Actinomycetota</taxon>
        <taxon>Actinomycetes</taxon>
        <taxon>Propionibacteriales</taxon>
        <taxon>Nocardioidaceae</taxon>
        <taxon>Aeromicrobium</taxon>
    </lineage>
</organism>
<dbReference type="SUPFAM" id="SSF46785">
    <property type="entry name" value="Winged helix' DNA-binding domain"/>
    <property type="match status" value="1"/>
</dbReference>
<dbReference type="AlphaFoldDB" id="A0A512HVK4"/>
<dbReference type="InterPro" id="IPR036390">
    <property type="entry name" value="WH_DNA-bd_sf"/>
</dbReference>
<dbReference type="InterPro" id="IPR039422">
    <property type="entry name" value="MarR/SlyA-like"/>
</dbReference>
<dbReference type="Gene3D" id="1.10.10.10">
    <property type="entry name" value="Winged helix-like DNA-binding domain superfamily/Winged helix DNA-binding domain"/>
    <property type="match status" value="1"/>
</dbReference>
<proteinExistence type="predicted"/>
<sequence>MGLVTSDTVPPAVDDDVPWLSTEQQLAWRALFAMIDTLPAAIDAQLKRDAGVNRYEYQVLAVLSQSPGHTVGLSLLAEEARGSLSRLSHALTRLEKAGWVERCPATEPGGRRMRARLTESGLAKIEAIAPGHVREVRRLVVDVLTDEQLVALGEIATAVTAAAQREVAEACTEVPDC</sequence>
<reference evidence="2 3" key="1">
    <citation type="submission" date="2019-07" db="EMBL/GenBank/DDBJ databases">
        <title>Whole genome shotgun sequence of Aeromicrobium flavum NBRC 107625.</title>
        <authorList>
            <person name="Hosoyama A."/>
            <person name="Uohara A."/>
            <person name="Ohji S."/>
            <person name="Ichikawa N."/>
        </authorList>
    </citation>
    <scope>NUCLEOTIDE SEQUENCE [LARGE SCALE GENOMIC DNA]</scope>
    <source>
        <strain evidence="2 3">NBRC 107625</strain>
    </source>
</reference>
<dbReference type="PANTHER" id="PTHR33164">
    <property type="entry name" value="TRANSCRIPTIONAL REGULATOR, MARR FAMILY"/>
    <property type="match status" value="1"/>
</dbReference>
<protein>
    <submittedName>
        <fullName evidence="2">Transcriptional regulator</fullName>
    </submittedName>
</protein>
<feature type="domain" description="HTH marR-type" evidence="1">
    <location>
        <begin position="24"/>
        <end position="161"/>
    </location>
</feature>
<keyword evidence="3" id="KW-1185">Reference proteome</keyword>
<accession>A0A512HVK4</accession>